<organism evidence="2 3">
    <name type="scientific">Thioclava kandeliae</name>
    <dbReference type="NCBI Taxonomy" id="3070818"/>
    <lineage>
        <taxon>Bacteria</taxon>
        <taxon>Pseudomonadati</taxon>
        <taxon>Pseudomonadota</taxon>
        <taxon>Alphaproteobacteria</taxon>
        <taxon>Rhodobacterales</taxon>
        <taxon>Paracoccaceae</taxon>
        <taxon>Thioclava</taxon>
    </lineage>
</organism>
<dbReference type="EMBL" id="JAYWLC010000015">
    <property type="protein sequence ID" value="MER5173160.1"/>
    <property type="molecule type" value="Genomic_DNA"/>
</dbReference>
<comment type="caution">
    <text evidence="2">The sequence shown here is derived from an EMBL/GenBank/DDBJ whole genome shotgun (WGS) entry which is preliminary data.</text>
</comment>
<dbReference type="RefSeq" id="WP_350938429.1">
    <property type="nucleotide sequence ID" value="NZ_JAYWLC010000015.1"/>
</dbReference>
<evidence type="ECO:0000313" key="2">
    <source>
        <dbReference type="EMBL" id="MER5173160.1"/>
    </source>
</evidence>
<gene>
    <name evidence="2" type="ORF">VSX56_15430</name>
</gene>
<protein>
    <recommendedName>
        <fullName evidence="4">Type II secretory pathway, component PulF</fullName>
    </recommendedName>
</protein>
<evidence type="ECO:0000256" key="1">
    <source>
        <dbReference type="SAM" id="MobiDB-lite"/>
    </source>
</evidence>
<sequence>MPDTPADKPAEKPADKAGIKKPKRPQEVYTLVVEVGRCANDGLPKGATGGALMCFASGVDEAEAVRETVAILKQAELAPLDVNSYGTLAEREAQGHEVSEDERALMQRALDENSVIVAQMTPFYKDS</sequence>
<keyword evidence="3" id="KW-1185">Reference proteome</keyword>
<name>A0ABV1SJW4_9RHOB</name>
<reference evidence="2 3" key="2">
    <citation type="submission" date="2024-06" db="EMBL/GenBank/DDBJ databases">
        <title>Thioclava kandeliae sp. nov. from a rhizosphere soil sample of Kandelia candel in a mangrove.</title>
        <authorList>
            <person name="Mu T."/>
        </authorList>
    </citation>
    <scope>NUCLEOTIDE SEQUENCE [LARGE SCALE GENOMIC DNA]</scope>
    <source>
        <strain evidence="2 3">CPCC 100088</strain>
    </source>
</reference>
<proteinExistence type="predicted"/>
<reference evidence="2 3" key="1">
    <citation type="submission" date="2024-01" db="EMBL/GenBank/DDBJ databases">
        <authorList>
            <person name="Deng Y."/>
            <person name="Su J."/>
        </authorList>
    </citation>
    <scope>NUCLEOTIDE SEQUENCE [LARGE SCALE GENOMIC DNA]</scope>
    <source>
        <strain evidence="2 3">CPCC 100088</strain>
    </source>
</reference>
<evidence type="ECO:0008006" key="4">
    <source>
        <dbReference type="Google" id="ProtNLM"/>
    </source>
</evidence>
<dbReference type="Proteomes" id="UP001438953">
    <property type="component" value="Unassembled WGS sequence"/>
</dbReference>
<accession>A0ABV1SJW4</accession>
<evidence type="ECO:0000313" key="3">
    <source>
        <dbReference type="Proteomes" id="UP001438953"/>
    </source>
</evidence>
<feature type="compositionally biased region" description="Basic and acidic residues" evidence="1">
    <location>
        <begin position="1"/>
        <end position="18"/>
    </location>
</feature>
<feature type="region of interest" description="Disordered" evidence="1">
    <location>
        <begin position="1"/>
        <end position="23"/>
    </location>
</feature>